<evidence type="ECO:0000313" key="2">
    <source>
        <dbReference type="EMBL" id="CAE6459775.1"/>
    </source>
</evidence>
<accession>A0A8H3BK54</accession>
<sequence>MPYHAQSLACYLLSHFTQIGREECESVEVILGLIPTFSCSAGINFVVPRTTGLCRRLIPQLTELAAHYNSVYSVQKPYHMINLTTMLTTIIGPLVSCQSSCERSELHSTIDAACKFLRSDLANIRTVVSKWVRAHPNGFATSSRHIGSWEYAIKPVARPTARIVIPPNNPPPKVYVRTHQLNRSATFSRRRASRTASTHSQESKIADILEALELVEPPASRARTDSESSYSDTSCVSTPDNDDLNTHFDYVALGRKDS</sequence>
<organism evidence="2 3">
    <name type="scientific">Rhizoctonia solani</name>
    <dbReference type="NCBI Taxonomy" id="456999"/>
    <lineage>
        <taxon>Eukaryota</taxon>
        <taxon>Fungi</taxon>
        <taxon>Dikarya</taxon>
        <taxon>Basidiomycota</taxon>
        <taxon>Agaricomycotina</taxon>
        <taxon>Agaricomycetes</taxon>
        <taxon>Cantharellales</taxon>
        <taxon>Ceratobasidiaceae</taxon>
        <taxon>Rhizoctonia</taxon>
    </lineage>
</organism>
<dbReference type="EMBL" id="CAJMWY010001150">
    <property type="protein sequence ID" value="CAE6459775.1"/>
    <property type="molecule type" value="Genomic_DNA"/>
</dbReference>
<feature type="compositionally biased region" description="Polar residues" evidence="1">
    <location>
        <begin position="227"/>
        <end position="239"/>
    </location>
</feature>
<reference evidence="2" key="1">
    <citation type="submission" date="2021-01" db="EMBL/GenBank/DDBJ databases">
        <authorList>
            <person name="Kaushik A."/>
        </authorList>
    </citation>
    <scope>NUCLEOTIDE SEQUENCE</scope>
    <source>
        <strain evidence="2">AG4-RS23</strain>
    </source>
</reference>
<protein>
    <submittedName>
        <fullName evidence="2">Uncharacterized protein</fullName>
    </submittedName>
</protein>
<name>A0A8H3BK54_9AGAM</name>
<evidence type="ECO:0000313" key="3">
    <source>
        <dbReference type="Proteomes" id="UP000663861"/>
    </source>
</evidence>
<proteinExistence type="predicted"/>
<comment type="caution">
    <text evidence="2">The sequence shown here is derived from an EMBL/GenBank/DDBJ whole genome shotgun (WGS) entry which is preliminary data.</text>
</comment>
<gene>
    <name evidence="2" type="ORF">RDB_LOCUS66835</name>
</gene>
<dbReference type="AlphaFoldDB" id="A0A8H3BK54"/>
<dbReference type="Proteomes" id="UP000663861">
    <property type="component" value="Unassembled WGS sequence"/>
</dbReference>
<evidence type="ECO:0000256" key="1">
    <source>
        <dbReference type="SAM" id="MobiDB-lite"/>
    </source>
</evidence>
<feature type="region of interest" description="Disordered" evidence="1">
    <location>
        <begin position="218"/>
        <end position="243"/>
    </location>
</feature>